<dbReference type="GO" id="GO:0070914">
    <property type="term" value="P:UV-damage excision repair"/>
    <property type="evidence" value="ECO:0007669"/>
    <property type="project" value="TreeGrafter"/>
</dbReference>
<feature type="compositionally biased region" description="Low complexity" evidence="7">
    <location>
        <begin position="298"/>
        <end position="307"/>
    </location>
</feature>
<comment type="subcellular location">
    <subcellularLocation>
        <location evidence="1">Nucleus</location>
    </subcellularLocation>
</comment>
<gene>
    <name evidence="10" type="ORF">FUG_LOCUS306146</name>
    <name evidence="9" type="ORF">MDCFG202_LOCUS97628</name>
</gene>
<evidence type="ECO:0000313" key="11">
    <source>
        <dbReference type="Proteomes" id="UP000746612"/>
    </source>
</evidence>
<reference evidence="10" key="1">
    <citation type="submission" date="2019-04" db="EMBL/GenBank/DDBJ databases">
        <authorList>
            <person name="Melise S."/>
            <person name="Noan J."/>
            <person name="Okalmin O."/>
        </authorList>
    </citation>
    <scope>NUCLEOTIDE SEQUENCE</scope>
    <source>
        <strain evidence="10">FN9</strain>
    </source>
</reference>
<dbReference type="GO" id="GO:0006302">
    <property type="term" value="P:double-strand break repair"/>
    <property type="evidence" value="ECO:0007669"/>
    <property type="project" value="UniProtKB-ARBA"/>
</dbReference>
<dbReference type="InterPro" id="IPR010994">
    <property type="entry name" value="RuvA_2-like"/>
</dbReference>
<dbReference type="PROSITE" id="PS50330">
    <property type="entry name" value="UIM"/>
    <property type="match status" value="1"/>
</dbReference>
<dbReference type="Gene3D" id="3.40.50.10130">
    <property type="match status" value="1"/>
</dbReference>
<feature type="compositionally biased region" description="Low complexity" evidence="7">
    <location>
        <begin position="32"/>
        <end position="50"/>
    </location>
</feature>
<evidence type="ECO:0000256" key="5">
    <source>
        <dbReference type="ARBA" id="ARBA00023204"/>
    </source>
</evidence>
<dbReference type="InterPro" id="IPR003903">
    <property type="entry name" value="UIM_dom"/>
</dbReference>
<keyword evidence="3" id="KW-0227">DNA damage</keyword>
<feature type="compositionally biased region" description="Acidic residues" evidence="7">
    <location>
        <begin position="1"/>
        <end position="11"/>
    </location>
</feature>
<feature type="region of interest" description="Disordered" evidence="7">
    <location>
        <begin position="1"/>
        <end position="73"/>
    </location>
</feature>
<proteinExistence type="inferred from homology"/>
<organism evidence="9 11">
    <name type="scientific">Gibberella zeae</name>
    <name type="common">Wheat head blight fungus</name>
    <name type="synonym">Fusarium graminearum</name>
    <dbReference type="NCBI Taxonomy" id="5518"/>
    <lineage>
        <taxon>Eukaryota</taxon>
        <taxon>Fungi</taxon>
        <taxon>Dikarya</taxon>
        <taxon>Ascomycota</taxon>
        <taxon>Pezizomycotina</taxon>
        <taxon>Sordariomycetes</taxon>
        <taxon>Hypocreomycetidae</taxon>
        <taxon>Hypocreales</taxon>
        <taxon>Nectriaceae</taxon>
        <taxon>Fusarium</taxon>
    </lineage>
</organism>
<dbReference type="NCBIfam" id="TIGR00597">
    <property type="entry name" value="rad10"/>
    <property type="match status" value="1"/>
</dbReference>
<feature type="region of interest" description="Disordered" evidence="7">
    <location>
        <begin position="269"/>
        <end position="288"/>
    </location>
</feature>
<evidence type="ECO:0000256" key="4">
    <source>
        <dbReference type="ARBA" id="ARBA00023125"/>
    </source>
</evidence>
<dbReference type="InterPro" id="IPR004579">
    <property type="entry name" value="ERCC1/RAD10/SWI10"/>
</dbReference>
<feature type="region of interest" description="Disordered" evidence="7">
    <location>
        <begin position="298"/>
        <end position="325"/>
    </location>
</feature>
<dbReference type="SUPFAM" id="SSF47781">
    <property type="entry name" value="RuvA domain 2-like"/>
    <property type="match status" value="1"/>
</dbReference>
<evidence type="ECO:0000256" key="2">
    <source>
        <dbReference type="ARBA" id="ARBA00008283"/>
    </source>
</evidence>
<feature type="compositionally biased region" description="Polar residues" evidence="7">
    <location>
        <begin position="308"/>
        <end position="325"/>
    </location>
</feature>
<evidence type="ECO:0000256" key="1">
    <source>
        <dbReference type="ARBA" id="ARBA00004123"/>
    </source>
</evidence>
<evidence type="ECO:0000313" key="9">
    <source>
        <dbReference type="EMBL" id="CAG1972120.1"/>
    </source>
</evidence>
<name>A0A2H3H2E2_GIBZA</name>
<dbReference type="AlphaFoldDB" id="A0A2H3H2E2"/>
<dbReference type="GO" id="GO:0003684">
    <property type="term" value="F:damaged DNA binding"/>
    <property type="evidence" value="ECO:0007669"/>
    <property type="project" value="InterPro"/>
</dbReference>
<dbReference type="GO" id="GO:0006312">
    <property type="term" value="P:mitotic recombination"/>
    <property type="evidence" value="ECO:0007669"/>
    <property type="project" value="TreeGrafter"/>
</dbReference>
<dbReference type="PANTHER" id="PTHR12749">
    <property type="entry name" value="EXCISION REPAIR CROSS-COMPLEMENTING 1 ERCC1"/>
    <property type="match status" value="1"/>
</dbReference>
<dbReference type="GO" id="GO:0003697">
    <property type="term" value="F:single-stranded DNA binding"/>
    <property type="evidence" value="ECO:0007669"/>
    <property type="project" value="TreeGrafter"/>
</dbReference>
<feature type="compositionally biased region" description="Low complexity" evidence="7">
    <location>
        <begin position="13"/>
        <end position="22"/>
    </location>
</feature>
<reference evidence="9" key="2">
    <citation type="submission" date="2021-03" db="EMBL/GenBank/DDBJ databases">
        <authorList>
            <person name="Alouane T."/>
            <person name="Langin T."/>
            <person name="Bonhomme L."/>
        </authorList>
    </citation>
    <scope>NUCLEOTIDE SEQUENCE</scope>
    <source>
        <strain evidence="9">MDC_Fg202</strain>
    </source>
</reference>
<dbReference type="OrthoDB" id="10262814at2759"/>
<evidence type="ECO:0000256" key="3">
    <source>
        <dbReference type="ARBA" id="ARBA00022763"/>
    </source>
</evidence>
<dbReference type="CDD" id="cd22325">
    <property type="entry name" value="ERCC1_C-like"/>
    <property type="match status" value="1"/>
</dbReference>
<sequence>MDDDYGADDELLAAMAAADPAPVARPTPPKIQQPTPQRLDKAPPSSASSAGKVVQPTPQALPQKQSGSTILVSPRQRGNPVLTSIRSMPWEYSDIPSDYVLGLGTCALFLSLKYHRLHPEYIYTRIRNLQGKYNLRILLTMVDIPNHEASLKELSKTSLVNNVTLILCWSAAEAARYIELYKSYENASFGAIRGQQPSSYGEKLVEFVTVPRSLNKSDAVAVVSNFGSLRNAINADAEQLGMLNGWGGVKVKRWVSAVEEPFRVKKAAKRGAKASDKTARLDQALPLSRVPLRDMPAAVSAVASSSSRQPPTGEASSSETPQAKQFQFMDNTDDEDDDEEAMLAAAIEASKQTAQTEEASRTSQTDDGEQVSEGIAAALARLRETD</sequence>
<dbReference type="PANTHER" id="PTHR12749:SF0">
    <property type="entry name" value="DNA EXCISION REPAIR PROTEIN ERCC-1"/>
    <property type="match status" value="1"/>
</dbReference>
<dbReference type="Gene3D" id="1.10.150.20">
    <property type="entry name" value="5' to 3' exonuclease, C-terminal subdomain"/>
    <property type="match status" value="1"/>
</dbReference>
<evidence type="ECO:0000256" key="7">
    <source>
        <dbReference type="SAM" id="MobiDB-lite"/>
    </source>
</evidence>
<feature type="compositionally biased region" description="Polar residues" evidence="7">
    <location>
        <begin position="56"/>
        <end position="71"/>
    </location>
</feature>
<evidence type="ECO:0000259" key="8">
    <source>
        <dbReference type="Pfam" id="PF03834"/>
    </source>
</evidence>
<dbReference type="Proteomes" id="UP000746612">
    <property type="component" value="Unassembled WGS sequence"/>
</dbReference>
<dbReference type="GO" id="GO:0000110">
    <property type="term" value="C:nucleotide-excision repair factor 1 complex"/>
    <property type="evidence" value="ECO:0007669"/>
    <property type="project" value="TreeGrafter"/>
</dbReference>
<dbReference type="EMBL" id="CAAKMV010000133">
    <property type="protein sequence ID" value="VIO58370.1"/>
    <property type="molecule type" value="Genomic_DNA"/>
</dbReference>
<keyword evidence="5" id="KW-0234">DNA repair</keyword>
<dbReference type="InterPro" id="IPR047260">
    <property type="entry name" value="ERCC1-like_central_dom"/>
</dbReference>
<feature type="domain" description="ERCC1-like central" evidence="8">
    <location>
        <begin position="69"/>
        <end position="182"/>
    </location>
</feature>
<dbReference type="FunFam" id="3.40.50.10130:FF:000001">
    <property type="entry name" value="DNA excision repair protein ERCC-1"/>
    <property type="match status" value="1"/>
</dbReference>
<dbReference type="InterPro" id="IPR011335">
    <property type="entry name" value="Restrct_endonuc-II-like"/>
</dbReference>
<dbReference type="EMBL" id="CAJPIJ010000090">
    <property type="protein sequence ID" value="CAG1972120.1"/>
    <property type="molecule type" value="Genomic_DNA"/>
</dbReference>
<protein>
    <recommendedName>
        <fullName evidence="8">ERCC1-like central domain-containing protein</fullName>
    </recommendedName>
</protein>
<evidence type="ECO:0000256" key="6">
    <source>
        <dbReference type="ARBA" id="ARBA00023242"/>
    </source>
</evidence>
<feature type="compositionally biased region" description="Polar residues" evidence="7">
    <location>
        <begin position="350"/>
        <end position="365"/>
    </location>
</feature>
<evidence type="ECO:0000313" key="10">
    <source>
        <dbReference type="EMBL" id="VIO58370.1"/>
    </source>
</evidence>
<dbReference type="Pfam" id="PF03834">
    <property type="entry name" value="Rad10"/>
    <property type="match status" value="1"/>
</dbReference>
<accession>A0A2H3H2E2</accession>
<dbReference type="GO" id="GO:0070522">
    <property type="term" value="C:ERCC4-ERCC1 complex"/>
    <property type="evidence" value="ECO:0007669"/>
    <property type="project" value="TreeGrafter"/>
</dbReference>
<keyword evidence="6" id="KW-0539">Nucleus</keyword>
<keyword evidence="4" id="KW-0238">DNA-binding</keyword>
<dbReference type="SUPFAM" id="SSF52980">
    <property type="entry name" value="Restriction endonuclease-like"/>
    <property type="match status" value="1"/>
</dbReference>
<feature type="region of interest" description="Disordered" evidence="7">
    <location>
        <begin position="348"/>
        <end position="374"/>
    </location>
</feature>
<comment type="similarity">
    <text evidence="2">Belongs to the ERCC1/RAD10/SWI10 family.</text>
</comment>